<feature type="compositionally biased region" description="Basic residues" evidence="1">
    <location>
        <begin position="57"/>
        <end position="66"/>
    </location>
</feature>
<evidence type="ECO:0000313" key="3">
    <source>
        <dbReference type="Proteomes" id="UP000625711"/>
    </source>
</evidence>
<gene>
    <name evidence="2" type="ORF">GWI33_009120</name>
</gene>
<evidence type="ECO:0000313" key="2">
    <source>
        <dbReference type="EMBL" id="KAF7277866.1"/>
    </source>
</evidence>
<feature type="compositionally biased region" description="Basic residues" evidence="1">
    <location>
        <begin position="8"/>
        <end position="17"/>
    </location>
</feature>
<keyword evidence="3" id="KW-1185">Reference proteome</keyword>
<feature type="region of interest" description="Disordered" evidence="1">
    <location>
        <begin position="1"/>
        <end position="66"/>
    </location>
</feature>
<dbReference type="Proteomes" id="UP000625711">
    <property type="component" value="Unassembled WGS sequence"/>
</dbReference>
<reference evidence="2" key="1">
    <citation type="submission" date="2020-08" db="EMBL/GenBank/DDBJ databases">
        <title>Genome sequencing and assembly of the red palm weevil Rhynchophorus ferrugineus.</title>
        <authorList>
            <person name="Dias G.B."/>
            <person name="Bergman C.M."/>
            <person name="Manee M."/>
        </authorList>
    </citation>
    <scope>NUCLEOTIDE SEQUENCE</scope>
    <source>
        <strain evidence="2">AA-2017</strain>
        <tissue evidence="2">Whole larva</tissue>
    </source>
</reference>
<feature type="compositionally biased region" description="Polar residues" evidence="1">
    <location>
        <begin position="44"/>
        <end position="55"/>
    </location>
</feature>
<dbReference type="AlphaFoldDB" id="A0A834IF70"/>
<organism evidence="2 3">
    <name type="scientific">Rhynchophorus ferrugineus</name>
    <name type="common">Red palm weevil</name>
    <name type="synonym">Curculio ferrugineus</name>
    <dbReference type="NCBI Taxonomy" id="354439"/>
    <lineage>
        <taxon>Eukaryota</taxon>
        <taxon>Metazoa</taxon>
        <taxon>Ecdysozoa</taxon>
        <taxon>Arthropoda</taxon>
        <taxon>Hexapoda</taxon>
        <taxon>Insecta</taxon>
        <taxon>Pterygota</taxon>
        <taxon>Neoptera</taxon>
        <taxon>Endopterygota</taxon>
        <taxon>Coleoptera</taxon>
        <taxon>Polyphaga</taxon>
        <taxon>Cucujiformia</taxon>
        <taxon>Curculionidae</taxon>
        <taxon>Dryophthorinae</taxon>
        <taxon>Rhynchophorus</taxon>
    </lineage>
</organism>
<proteinExistence type="predicted"/>
<dbReference type="EMBL" id="JAACXV010000412">
    <property type="protein sequence ID" value="KAF7277866.1"/>
    <property type="molecule type" value="Genomic_DNA"/>
</dbReference>
<evidence type="ECO:0000256" key="1">
    <source>
        <dbReference type="SAM" id="MobiDB-lite"/>
    </source>
</evidence>
<comment type="caution">
    <text evidence="2">The sequence shown here is derived from an EMBL/GenBank/DDBJ whole genome shotgun (WGS) entry which is preliminary data.</text>
</comment>
<name>A0A834IF70_RHYFE</name>
<protein>
    <submittedName>
        <fullName evidence="2">Uncharacterized protein</fullName>
    </submittedName>
</protein>
<accession>A0A834IF70</accession>
<sequence length="66" mass="7561">MTDPPHSPSRKRIKRERKYVTALPRPQAAESEQEQGRLRRRPTANASDRTGTVAQQARKHKQKPSS</sequence>